<accession>A0A6J4HPS3</accession>
<proteinExistence type="predicted"/>
<reference evidence="1" key="1">
    <citation type="submission" date="2020-02" db="EMBL/GenBank/DDBJ databases">
        <authorList>
            <person name="Meier V. D."/>
        </authorList>
    </citation>
    <scope>NUCLEOTIDE SEQUENCE</scope>
    <source>
        <strain evidence="1">AVDCRST_MAG77</strain>
    </source>
</reference>
<gene>
    <name evidence="1" type="ORF">AVDCRST_MAG77-1150</name>
</gene>
<dbReference type="AlphaFoldDB" id="A0A6J4HPS3"/>
<name>A0A6J4HPS3_9CHLR</name>
<protein>
    <submittedName>
        <fullName evidence="1">Uncharacterized protein</fullName>
    </submittedName>
</protein>
<dbReference type="EMBL" id="CADCTC010000063">
    <property type="protein sequence ID" value="CAA9230029.1"/>
    <property type="molecule type" value="Genomic_DNA"/>
</dbReference>
<sequence>MHIGERHADFRALLRAITAALETIQGEDFGGEDPVLPHAREALEEAWQQERVLEQLWADVGKDLGAGVLDDDPWPPLPDKPPEREDFYRTRLLEVLREGE</sequence>
<evidence type="ECO:0000313" key="1">
    <source>
        <dbReference type="EMBL" id="CAA9230029.1"/>
    </source>
</evidence>
<organism evidence="1">
    <name type="scientific">uncultured Chloroflexota bacterium</name>
    <dbReference type="NCBI Taxonomy" id="166587"/>
    <lineage>
        <taxon>Bacteria</taxon>
        <taxon>Bacillati</taxon>
        <taxon>Chloroflexota</taxon>
        <taxon>environmental samples</taxon>
    </lineage>
</organism>